<dbReference type="FunCoup" id="A0A2I0M3I9">
    <property type="interactions" value="382"/>
</dbReference>
<dbReference type="Proteomes" id="UP000053872">
    <property type="component" value="Unassembled WGS sequence"/>
</dbReference>
<accession>A0A2I0M3I9</accession>
<dbReference type="SUPFAM" id="SSF46689">
    <property type="entry name" value="Homeodomain-like"/>
    <property type="match status" value="1"/>
</dbReference>
<proteinExistence type="predicted"/>
<feature type="compositionally biased region" description="Polar residues" evidence="1">
    <location>
        <begin position="722"/>
        <end position="731"/>
    </location>
</feature>
<feature type="compositionally biased region" description="Basic residues" evidence="1">
    <location>
        <begin position="17"/>
        <end position="27"/>
    </location>
</feature>
<feature type="compositionally biased region" description="Basic and acidic residues" evidence="1">
    <location>
        <begin position="513"/>
        <end position="522"/>
    </location>
</feature>
<dbReference type="PANTHER" id="PTHR46760:SF1">
    <property type="entry name" value="TRANSCRIPTION TERMINATION FACTOR 1"/>
    <property type="match status" value="1"/>
</dbReference>
<comment type="caution">
    <text evidence="3">The sequence shown here is derived from an EMBL/GenBank/DDBJ whole genome shotgun (WGS) entry which is preliminary data.</text>
</comment>
<organism evidence="3 4">
    <name type="scientific">Columba livia</name>
    <name type="common">Rock dove</name>
    <dbReference type="NCBI Taxonomy" id="8932"/>
    <lineage>
        <taxon>Eukaryota</taxon>
        <taxon>Metazoa</taxon>
        <taxon>Chordata</taxon>
        <taxon>Craniata</taxon>
        <taxon>Vertebrata</taxon>
        <taxon>Euteleostomi</taxon>
        <taxon>Archelosauria</taxon>
        <taxon>Archosauria</taxon>
        <taxon>Dinosauria</taxon>
        <taxon>Saurischia</taxon>
        <taxon>Theropoda</taxon>
        <taxon>Coelurosauria</taxon>
        <taxon>Aves</taxon>
        <taxon>Neognathae</taxon>
        <taxon>Neoaves</taxon>
        <taxon>Columbimorphae</taxon>
        <taxon>Columbiformes</taxon>
        <taxon>Columbidae</taxon>
        <taxon>Columba</taxon>
    </lineage>
</organism>
<dbReference type="GO" id="GO:0003682">
    <property type="term" value="F:chromatin binding"/>
    <property type="evidence" value="ECO:0007669"/>
    <property type="project" value="TreeGrafter"/>
</dbReference>
<dbReference type="InterPro" id="IPR009057">
    <property type="entry name" value="Homeodomain-like_sf"/>
</dbReference>
<evidence type="ECO:0000256" key="1">
    <source>
        <dbReference type="SAM" id="MobiDB-lite"/>
    </source>
</evidence>
<dbReference type="InParanoid" id="A0A2I0M3I9"/>
<dbReference type="FunFam" id="1.10.10.60:FF:000434">
    <property type="entry name" value="Transcription termination factor 1"/>
    <property type="match status" value="1"/>
</dbReference>
<evidence type="ECO:0000313" key="3">
    <source>
        <dbReference type="EMBL" id="PKK24250.1"/>
    </source>
</evidence>
<feature type="compositionally biased region" description="Basic and acidic residues" evidence="1">
    <location>
        <begin position="647"/>
        <end position="662"/>
    </location>
</feature>
<feature type="compositionally biased region" description="Basic residues" evidence="1">
    <location>
        <begin position="181"/>
        <end position="191"/>
    </location>
</feature>
<feature type="compositionally biased region" description="Basic residues" evidence="1">
    <location>
        <begin position="295"/>
        <end position="305"/>
    </location>
</feature>
<feature type="domain" description="Myb-like" evidence="2">
    <location>
        <begin position="873"/>
        <end position="921"/>
    </location>
</feature>
<dbReference type="Pfam" id="PF13921">
    <property type="entry name" value="Myb_DNA-bind_6"/>
    <property type="match status" value="1"/>
</dbReference>
<feature type="compositionally biased region" description="Basic and acidic residues" evidence="1">
    <location>
        <begin position="28"/>
        <end position="41"/>
    </location>
</feature>
<feature type="region of interest" description="Disordered" evidence="1">
    <location>
        <begin position="17"/>
        <end position="124"/>
    </location>
</feature>
<feature type="compositionally biased region" description="Polar residues" evidence="1">
    <location>
        <begin position="370"/>
        <end position="379"/>
    </location>
</feature>
<feature type="compositionally biased region" description="Basic residues" evidence="1">
    <location>
        <begin position="679"/>
        <end position="692"/>
    </location>
</feature>
<feature type="region of interest" description="Disordered" evidence="1">
    <location>
        <begin position="564"/>
        <end position="750"/>
    </location>
</feature>
<keyword evidence="4" id="KW-1185">Reference proteome</keyword>
<feature type="region of interest" description="Disordered" evidence="1">
    <location>
        <begin position="440"/>
        <end position="467"/>
    </location>
</feature>
<dbReference type="GO" id="GO:0005730">
    <property type="term" value="C:nucleolus"/>
    <property type="evidence" value="ECO:0007669"/>
    <property type="project" value="TreeGrafter"/>
</dbReference>
<dbReference type="CTD" id="7270"/>
<feature type="compositionally biased region" description="Basic and acidic residues" evidence="1">
    <location>
        <begin position="567"/>
        <end position="580"/>
    </location>
</feature>
<dbReference type="EMBL" id="AKCR02000043">
    <property type="protein sequence ID" value="PKK24250.1"/>
    <property type="molecule type" value="Genomic_DNA"/>
</dbReference>
<dbReference type="SMART" id="SM00717">
    <property type="entry name" value="SANT"/>
    <property type="match status" value="2"/>
</dbReference>
<dbReference type="PANTHER" id="PTHR46760">
    <property type="entry name" value="TRANSCRIPTION TERMINATION FACTOR 1"/>
    <property type="match status" value="1"/>
</dbReference>
<dbReference type="CDD" id="cd00167">
    <property type="entry name" value="SANT"/>
    <property type="match status" value="1"/>
</dbReference>
<dbReference type="Gene3D" id="1.10.10.60">
    <property type="entry name" value="Homeodomain-like"/>
    <property type="match status" value="2"/>
</dbReference>
<feature type="compositionally biased region" description="Basic residues" evidence="1">
    <location>
        <begin position="381"/>
        <end position="391"/>
    </location>
</feature>
<dbReference type="KEGG" id="clv:102093883"/>
<dbReference type="GeneID" id="102093883"/>
<protein>
    <submittedName>
        <fullName evidence="3">Transcription termination factor, RNA polymerase I</fullName>
    </submittedName>
</protein>
<dbReference type="InterPro" id="IPR053078">
    <property type="entry name" value="TTF1-like"/>
</dbReference>
<dbReference type="InterPro" id="IPR001005">
    <property type="entry name" value="SANT/Myb"/>
</dbReference>
<feature type="region of interest" description="Disordered" evidence="1">
    <location>
        <begin position="150"/>
        <end position="228"/>
    </location>
</feature>
<feature type="compositionally biased region" description="Polar residues" evidence="1">
    <location>
        <begin position="530"/>
        <end position="539"/>
    </location>
</feature>
<dbReference type="GO" id="GO:0006363">
    <property type="term" value="P:termination of RNA polymerase I transcription"/>
    <property type="evidence" value="ECO:0007669"/>
    <property type="project" value="TreeGrafter"/>
</dbReference>
<feature type="compositionally biased region" description="Basic residues" evidence="1">
    <location>
        <begin position="103"/>
        <end position="113"/>
    </location>
</feature>
<dbReference type="PROSITE" id="PS50090">
    <property type="entry name" value="MYB_LIKE"/>
    <property type="match status" value="2"/>
</dbReference>
<feature type="region of interest" description="Disordered" evidence="1">
    <location>
        <begin position="263"/>
        <end position="306"/>
    </location>
</feature>
<evidence type="ECO:0000259" key="2">
    <source>
        <dbReference type="PROSITE" id="PS50090"/>
    </source>
</evidence>
<feature type="region of interest" description="Disordered" evidence="1">
    <location>
        <begin position="498"/>
        <end position="546"/>
    </location>
</feature>
<feature type="domain" description="Myb-like" evidence="2">
    <location>
        <begin position="922"/>
        <end position="1004"/>
    </location>
</feature>
<sequence>MTEEASADDIQVHDFLKKKKKKKKIHKEHNETHESCERESVQNEELSCTSPLLLEDQAAQTGEGRKKKKKHKSKGEAQQPSLGDSCVELEHEISDETAVDTSKKKKKRKKHKCRDSTDQQSDVTYGTVNQHLTDCCQEINADYVCVKQSAKKKRKEKLSEGEEVYELSTSETCDRNDDGRFKKKKKKKKRERSTEDMQEDTAVTIEQSLLSPNKKKKRKDKGLPLPAEEVDVAMPQQCHEDGDCDSSPVCEDSLDVPANFSKLSKAADQSHQKTSVRAKKEDTAVTVDESLLSTPKKKKKRKKKDRVLLLSTEEVDVATPQQCHEDGDCDAFPATREDSLDVPANFSKLNKAADRSHRKALVCAKKEDTALTTDQSPLSSPKKKKKRKKKDRVLVLSTEEVDVATPQQCHEDGDCDVFLTVREESPDVPANFSKLNKAADWSHRKTPEDTAVSVGQSLLSPKKKREKKDRVLPLCTEEVVVAAPQQCREDDCDASLVREDSPDVPANFSKLNKAADRSHRETPEEDTAVSIEQSLLSTPKQKRKKKDKVLLLPVEVVGVAMPQQCHGDGHYDSSPVREDSLDVPANFSKLNRAADRSHQKTSVHAKKEDTAAAVDQSLLSPKEQKQREDTVLPLPAEEVGAAVPQQCHEDGHCDSSPVHEDSLDVPANFSKSSKAADRSHRKTPVRAKKVVKSRAFVMEESSSESDEMTPEPSASNRKKDQNSSFTETVTSEELGPNDEDHVGSRTSSAVDLEAAKQELEEFIPHVRNIAECSIRKMAGKDLARFKQFKEQGLAVRFGKFSKKENDQIRKNIEEFLSITGIDSAEKLLFTSRYPEEQKNINRLKAKHHFCDKLSEGIPRPWRLVYYRAKKIFDPNNYKGRYTKAEKEELKKYHALHGNDWKKISEMMSRSSLSVAMKYSQIKSAVNYGPWSKEEVQKLMHAVEEVIRKRVGMEDANSRSSSETSGTDHLIDQETLYQKLPWTEIETKVGTRHWRQCKQKWMVILTNKMTKGQPSYRGTQAIQAKINLIKRLHEMQVEDYSDVKWEELTDIIGNVPAGYIQSKFYRLKVTSVPFWQKKTFSEIIDYLYEKKLPELEETLGSRKGKRSSSGNSTTTNQKKAFRLRDIFDSSEDSD</sequence>
<gene>
    <name evidence="3" type="primary">TTF1</name>
    <name evidence="3" type="ORF">A306_00005976</name>
</gene>
<dbReference type="AlphaFoldDB" id="A0A2I0M3I9"/>
<feature type="region of interest" description="Disordered" evidence="1">
    <location>
        <begin position="365"/>
        <end position="392"/>
    </location>
</feature>
<feature type="region of interest" description="Disordered" evidence="1">
    <location>
        <begin position="1098"/>
        <end position="1133"/>
    </location>
</feature>
<evidence type="ECO:0000313" key="4">
    <source>
        <dbReference type="Proteomes" id="UP000053872"/>
    </source>
</evidence>
<reference evidence="3 4" key="1">
    <citation type="journal article" date="2013" name="Science">
        <title>Genomic diversity and evolution of the head crest in the rock pigeon.</title>
        <authorList>
            <person name="Shapiro M.D."/>
            <person name="Kronenberg Z."/>
            <person name="Li C."/>
            <person name="Domyan E.T."/>
            <person name="Pan H."/>
            <person name="Campbell M."/>
            <person name="Tan H."/>
            <person name="Huff C.D."/>
            <person name="Hu H."/>
            <person name="Vickrey A.I."/>
            <person name="Nielsen S.C."/>
            <person name="Stringham S.A."/>
            <person name="Hu H."/>
            <person name="Willerslev E."/>
            <person name="Gilbert M.T."/>
            <person name="Yandell M."/>
            <person name="Zhang G."/>
            <person name="Wang J."/>
        </authorList>
    </citation>
    <scope>NUCLEOTIDE SEQUENCE [LARGE SCALE GENOMIC DNA]</scope>
    <source>
        <tissue evidence="3">Blood</tissue>
    </source>
</reference>
<name>A0A2I0M3I9_COLLI</name>
<dbReference type="STRING" id="8932.A0A2I0M3I9"/>
<feature type="compositionally biased region" description="Low complexity" evidence="1">
    <location>
        <begin position="1106"/>
        <end position="1115"/>
    </location>
</feature>